<feature type="domain" description="Tyrosine-protein phosphatase" evidence="9">
    <location>
        <begin position="1028"/>
        <end position="1354"/>
    </location>
</feature>
<dbReference type="OrthoDB" id="6058203at2759"/>
<dbReference type="SMART" id="SM00194">
    <property type="entry name" value="PTPc"/>
    <property type="match status" value="2"/>
</dbReference>
<dbReference type="InterPro" id="IPR013783">
    <property type="entry name" value="Ig-like_fold"/>
</dbReference>
<keyword evidence="5" id="KW-0378">Hydrolase</keyword>
<evidence type="ECO:0000313" key="12">
    <source>
        <dbReference type="EMBL" id="KAF7232270.1"/>
    </source>
</evidence>
<comment type="subcellular location">
    <subcellularLocation>
        <location evidence="1">Membrane</location>
        <topology evidence="1">Single-pass membrane protein</topology>
    </subcellularLocation>
</comment>
<dbReference type="PRINTS" id="PR00700">
    <property type="entry name" value="PRTYPHPHTASE"/>
</dbReference>
<evidence type="ECO:0000259" key="9">
    <source>
        <dbReference type="PROSITE" id="PS50055"/>
    </source>
</evidence>
<evidence type="ECO:0000256" key="6">
    <source>
        <dbReference type="ARBA" id="ARBA00022912"/>
    </source>
</evidence>
<feature type="domain" description="Fibronectin type-III" evidence="11">
    <location>
        <begin position="104"/>
        <end position="202"/>
    </location>
</feature>
<evidence type="ECO:0000256" key="5">
    <source>
        <dbReference type="ARBA" id="ARBA00022801"/>
    </source>
</evidence>
<evidence type="ECO:0000259" key="10">
    <source>
        <dbReference type="PROSITE" id="PS50056"/>
    </source>
</evidence>
<reference evidence="12" key="1">
    <citation type="submission" date="2019-07" db="EMBL/GenBank/DDBJ databases">
        <title>Annotation for the trematode Paragonimus miyazaki's.</title>
        <authorList>
            <person name="Choi Y.-J."/>
        </authorList>
    </citation>
    <scope>NUCLEOTIDE SEQUENCE</scope>
    <source>
        <strain evidence="12">Japan</strain>
    </source>
</reference>
<dbReference type="EC" id="3.1.3.48" evidence="3"/>
<dbReference type="Gene3D" id="3.90.190.10">
    <property type="entry name" value="Protein tyrosine phosphatase superfamily"/>
    <property type="match status" value="2"/>
</dbReference>
<dbReference type="PROSITE" id="PS00383">
    <property type="entry name" value="TYR_PHOSPHATASE_1"/>
    <property type="match status" value="1"/>
</dbReference>
<evidence type="ECO:0000256" key="4">
    <source>
        <dbReference type="ARBA" id="ARBA00022729"/>
    </source>
</evidence>
<dbReference type="PANTHER" id="PTHR19134">
    <property type="entry name" value="RECEPTOR-TYPE TYROSINE-PROTEIN PHOSPHATASE"/>
    <property type="match status" value="1"/>
</dbReference>
<dbReference type="PROSITE" id="PS50853">
    <property type="entry name" value="FN3"/>
    <property type="match status" value="2"/>
</dbReference>
<comment type="caution">
    <text evidence="12">The sequence shown here is derived from an EMBL/GenBank/DDBJ whole genome shotgun (WGS) entry which is preliminary data.</text>
</comment>
<dbReference type="GO" id="GO:0004725">
    <property type="term" value="F:protein tyrosine phosphatase activity"/>
    <property type="evidence" value="ECO:0007669"/>
    <property type="project" value="UniProtKB-EC"/>
</dbReference>
<keyword evidence="13" id="KW-1185">Reference proteome</keyword>
<dbReference type="PROSITE" id="PS50055">
    <property type="entry name" value="TYR_PHOSPHATASE_PTP"/>
    <property type="match status" value="2"/>
</dbReference>
<dbReference type="EMBL" id="JTDE01021941">
    <property type="protein sequence ID" value="KAF7232270.1"/>
    <property type="molecule type" value="Genomic_DNA"/>
</dbReference>
<feature type="non-terminal residue" evidence="12">
    <location>
        <position position="1497"/>
    </location>
</feature>
<accession>A0A8S9YCK1</accession>
<evidence type="ECO:0000256" key="1">
    <source>
        <dbReference type="ARBA" id="ARBA00004167"/>
    </source>
</evidence>
<dbReference type="InterPro" id="IPR036116">
    <property type="entry name" value="FN3_sf"/>
</dbReference>
<comment type="catalytic activity">
    <reaction evidence="8">
        <text>O-phospho-L-tyrosyl-[protein] + H2O = L-tyrosyl-[protein] + phosphate</text>
        <dbReference type="Rhea" id="RHEA:10684"/>
        <dbReference type="Rhea" id="RHEA-COMP:10136"/>
        <dbReference type="Rhea" id="RHEA-COMP:20101"/>
        <dbReference type="ChEBI" id="CHEBI:15377"/>
        <dbReference type="ChEBI" id="CHEBI:43474"/>
        <dbReference type="ChEBI" id="CHEBI:46858"/>
        <dbReference type="ChEBI" id="CHEBI:61978"/>
        <dbReference type="EC" id="3.1.3.48"/>
    </reaction>
</comment>
<dbReference type="Gene3D" id="2.60.40.10">
    <property type="entry name" value="Immunoglobulins"/>
    <property type="match status" value="2"/>
</dbReference>
<dbReference type="PROSITE" id="PS50056">
    <property type="entry name" value="TYR_PHOSPHATASE_2"/>
    <property type="match status" value="1"/>
</dbReference>
<dbReference type="SMART" id="SM00404">
    <property type="entry name" value="PTPc_motif"/>
    <property type="match status" value="2"/>
</dbReference>
<keyword evidence="6" id="KW-0904">Protein phosphatase</keyword>
<dbReference type="Pfam" id="PF00102">
    <property type="entry name" value="Y_phosphatase"/>
    <property type="match status" value="4"/>
</dbReference>
<sequence>GITGFAVKASGRKVTSSWQPHPLPVVYSVQINFTHVFLGDCLNVTGVNGSVYTSNSEIQKLKTTDTLNYWSRYNVEAYGLTLAGVSTISTFTTLETEIGVPTGAPTNLHLISPANVTEASLNWELPMCEERQGPFKSYVVNLEPNTDEVEMQYSSDSQTRKPPLHIIGLSPQTMYLLRVAFENAAGIGPVAEITFKTQSQGDVTGIRALKQWNNEVFVTWLTPDTNHDHGTLLGFEIEYWPQSDVLNHTKSVRISSDETQYWIRNLTAGTTYKMQIFSLYSKTRVGSGLVSFETVPQPSGSSWISLQLLDRSSSTIEVTWTVNGNSLPVETNYEVTVTLLRSLLPVTPHFSTITRLVSDDGIRKLSFTDLQPASEYHITISEQGIESTHIKGAGLDVWTLSVPFASSLRLKIGDLGIASEGNDSVAVNFPDIKGYDGGPLNGFYIAVVENVDFNTMPVVNSYDIRHFASHGQSATLISNGRIVFHSLTWPSEPILIGSGIVESEASHIQTRMFDPVSLENPPLKPNTTYVFYAVIQSIVDQWTEEMVADTMVLRTWNPTKSGLMVVEQNRGPSAVLIGGILGALLIGIAFCLLGWLFYCCCVGRSPYGKCGSYAVKTLSCQNYSGSVRKKNIDECAYLLPDSYAWWSVPLDFREPRYLIIDPEKGPSSTLVGTWSKKDLADTFAREFASIPLGFKYVHNRGELKENRTKNRNQAVLPYDHNRVVLKRPMDSVETDYINASFVDGYLRRRAYITAQSPFDTPTACDFWLMVFQRNVSQIVMLTNLVEDGSLKCCQYWPDPTPRIGTKHNSSTDIQPSSSTHQFGDLMVQASDRVGYAHFTVRQFDVTELSTGNIRHVVQYHFHSWASPDDYGMICKTQLMDAHVPDSNTSCSVVCVDEVENGLKEKLFVNGHSSSASSAPFDRLAFIEFYYRVKTASRPEDGLSRTGLYIAFDTLLQQATHERVVSVARLCGSLNKARANMFSSTQNYALLYDLLFEALLAGHSIVDLDVLSTYRVLNQKNMKLGRSFQWEQWSVLHHYTPLPDPDTDLRVAMSAGNVKRNRYAKELDLLPAERWRPHLSSRPSEPDYGGYINAVFLDGTALRDDVILTQTPMSTTVDDFWQLVDEEKVTCIVDMEPFGYGIKNAIRYWPLRTGELNHEPLFEGSSDEERDRVDTLLDAEDAAAARGPWWPFVGGYLQICQVGPLVPVLLGPAVGKRGSSHGIYRRRLLLRHTSQANSSNSYSNPEEKPKRREVLIFHFAGDWNTAAQVPESRVSIVRLLEGIRLERGTGPLLIHCLDGATRSGLLAVCHVLAERMTRDHYVDLFHVVKAVKIRRRAVINSPEQLRFVYRLLAQWIKQTLSEPLAEWTTRHMGDSSGEWQWPQLVGHLPPHTRAGVFSKSQLPALVADHSSGEITRAGGEAPGDRQSHGMLNASNSTEPSCSANTTSACTFYYYFQDELLNQRSTYSLNSKLNTQIDAAGDLNQMGSWSTVALNRAQY</sequence>
<organism evidence="12 13">
    <name type="scientific">Paragonimus skrjabini miyazakii</name>
    <dbReference type="NCBI Taxonomy" id="59628"/>
    <lineage>
        <taxon>Eukaryota</taxon>
        <taxon>Metazoa</taxon>
        <taxon>Spiralia</taxon>
        <taxon>Lophotrochozoa</taxon>
        <taxon>Platyhelminthes</taxon>
        <taxon>Trematoda</taxon>
        <taxon>Digenea</taxon>
        <taxon>Plagiorchiida</taxon>
        <taxon>Troglotremata</taxon>
        <taxon>Troglotrematidae</taxon>
        <taxon>Paragonimus</taxon>
    </lineage>
</organism>
<name>A0A8S9YCK1_9TREM</name>
<protein>
    <recommendedName>
        <fullName evidence="3">protein-tyrosine-phosphatase</fullName>
        <ecNumber evidence="3">3.1.3.48</ecNumber>
    </recommendedName>
</protein>
<dbReference type="SUPFAM" id="SSF49265">
    <property type="entry name" value="Fibronectin type III"/>
    <property type="match status" value="2"/>
</dbReference>
<dbReference type="InterPro" id="IPR000387">
    <property type="entry name" value="Tyr_Pase_dom"/>
</dbReference>
<dbReference type="InterPro" id="IPR003595">
    <property type="entry name" value="Tyr_Pase_cat"/>
</dbReference>
<dbReference type="Proteomes" id="UP000822476">
    <property type="component" value="Unassembled WGS sequence"/>
</dbReference>
<keyword evidence="7" id="KW-0472">Membrane</keyword>
<dbReference type="InterPro" id="IPR029021">
    <property type="entry name" value="Prot-tyrosine_phosphatase-like"/>
</dbReference>
<dbReference type="CDD" id="cd00047">
    <property type="entry name" value="PTPc"/>
    <property type="match status" value="2"/>
</dbReference>
<evidence type="ECO:0000256" key="2">
    <source>
        <dbReference type="ARBA" id="ARBA00009580"/>
    </source>
</evidence>
<dbReference type="GO" id="GO:0016020">
    <property type="term" value="C:membrane"/>
    <property type="evidence" value="ECO:0007669"/>
    <property type="project" value="UniProtKB-SubCell"/>
</dbReference>
<evidence type="ECO:0000259" key="11">
    <source>
        <dbReference type="PROSITE" id="PS50853"/>
    </source>
</evidence>
<dbReference type="InterPro" id="IPR016130">
    <property type="entry name" value="Tyr_Pase_AS"/>
</dbReference>
<gene>
    <name evidence="12" type="ORF">EG68_06987</name>
</gene>
<dbReference type="InterPro" id="IPR003961">
    <property type="entry name" value="FN3_dom"/>
</dbReference>
<evidence type="ECO:0000256" key="8">
    <source>
        <dbReference type="ARBA" id="ARBA00051722"/>
    </source>
</evidence>
<proteinExistence type="inferred from homology"/>
<evidence type="ECO:0000313" key="13">
    <source>
        <dbReference type="Proteomes" id="UP000822476"/>
    </source>
</evidence>
<dbReference type="Pfam" id="PF00041">
    <property type="entry name" value="fn3"/>
    <property type="match status" value="2"/>
</dbReference>
<feature type="domain" description="Tyrosine specific protein phosphatases" evidence="10">
    <location>
        <begin position="1270"/>
        <end position="1345"/>
    </location>
</feature>
<feature type="domain" description="Tyrosine-protein phosphatase" evidence="9">
    <location>
        <begin position="683"/>
        <end position="997"/>
    </location>
</feature>
<dbReference type="CDD" id="cd00063">
    <property type="entry name" value="FN3"/>
    <property type="match status" value="2"/>
</dbReference>
<dbReference type="SUPFAM" id="SSF52799">
    <property type="entry name" value="(Phosphotyrosine protein) phosphatases II"/>
    <property type="match status" value="2"/>
</dbReference>
<evidence type="ECO:0000256" key="7">
    <source>
        <dbReference type="ARBA" id="ARBA00023136"/>
    </source>
</evidence>
<evidence type="ECO:0000256" key="3">
    <source>
        <dbReference type="ARBA" id="ARBA00013064"/>
    </source>
</evidence>
<feature type="domain" description="Fibronectin type-III" evidence="11">
    <location>
        <begin position="203"/>
        <end position="298"/>
    </location>
</feature>
<keyword evidence="4" id="KW-0732">Signal</keyword>
<dbReference type="InterPro" id="IPR000242">
    <property type="entry name" value="PTP_cat"/>
</dbReference>
<dbReference type="InterPro" id="IPR050348">
    <property type="entry name" value="Protein-Tyr_Phosphatase"/>
</dbReference>
<dbReference type="PANTHER" id="PTHR19134:SF562">
    <property type="entry name" value="PROTEIN-TYROSINE-PHOSPHATASE"/>
    <property type="match status" value="1"/>
</dbReference>
<comment type="similarity">
    <text evidence="2">Belongs to the protein-tyrosine phosphatase family.</text>
</comment>
<dbReference type="SMART" id="SM00060">
    <property type="entry name" value="FN3"/>
    <property type="match status" value="3"/>
</dbReference>